<gene>
    <name evidence="2" type="ORF">CBR_g33945</name>
</gene>
<evidence type="ECO:0000256" key="1">
    <source>
        <dbReference type="SAM" id="MobiDB-lite"/>
    </source>
</evidence>
<proteinExistence type="predicted"/>
<feature type="compositionally biased region" description="Acidic residues" evidence="1">
    <location>
        <begin position="367"/>
        <end position="381"/>
    </location>
</feature>
<reference evidence="2 3" key="1">
    <citation type="journal article" date="2018" name="Cell">
        <title>The Chara Genome: Secondary Complexity and Implications for Plant Terrestrialization.</title>
        <authorList>
            <person name="Nishiyama T."/>
            <person name="Sakayama H."/>
            <person name="Vries J.D."/>
            <person name="Buschmann H."/>
            <person name="Saint-Marcoux D."/>
            <person name="Ullrich K.K."/>
            <person name="Haas F.B."/>
            <person name="Vanderstraeten L."/>
            <person name="Becker D."/>
            <person name="Lang D."/>
            <person name="Vosolsobe S."/>
            <person name="Rombauts S."/>
            <person name="Wilhelmsson P.K.I."/>
            <person name="Janitza P."/>
            <person name="Kern R."/>
            <person name="Heyl A."/>
            <person name="Rumpler F."/>
            <person name="Villalobos L.I.A.C."/>
            <person name="Clay J.M."/>
            <person name="Skokan R."/>
            <person name="Toyoda A."/>
            <person name="Suzuki Y."/>
            <person name="Kagoshima H."/>
            <person name="Schijlen E."/>
            <person name="Tajeshwar N."/>
            <person name="Catarino B."/>
            <person name="Hetherington A.J."/>
            <person name="Saltykova A."/>
            <person name="Bonnot C."/>
            <person name="Breuninger H."/>
            <person name="Symeonidi A."/>
            <person name="Radhakrishnan G.V."/>
            <person name="Van Nieuwerburgh F."/>
            <person name="Deforce D."/>
            <person name="Chang C."/>
            <person name="Karol K.G."/>
            <person name="Hedrich R."/>
            <person name="Ulvskov P."/>
            <person name="Glockner G."/>
            <person name="Delwiche C.F."/>
            <person name="Petrasek J."/>
            <person name="Van de Peer Y."/>
            <person name="Friml J."/>
            <person name="Beilby M."/>
            <person name="Dolan L."/>
            <person name="Kohara Y."/>
            <person name="Sugano S."/>
            <person name="Fujiyama A."/>
            <person name="Delaux P.-M."/>
            <person name="Quint M."/>
            <person name="TheiBen G."/>
            <person name="Hagemann M."/>
            <person name="Harholt J."/>
            <person name="Dunand C."/>
            <person name="Zachgo S."/>
            <person name="Langdale J."/>
            <person name="Maumus F."/>
            <person name="Straeten D.V.D."/>
            <person name="Gould S.B."/>
            <person name="Rensing S.A."/>
        </authorList>
    </citation>
    <scope>NUCLEOTIDE SEQUENCE [LARGE SCALE GENOMIC DNA]</scope>
    <source>
        <strain evidence="2 3">S276</strain>
    </source>
</reference>
<dbReference type="Proteomes" id="UP000265515">
    <property type="component" value="Unassembled WGS sequence"/>
</dbReference>
<evidence type="ECO:0000313" key="2">
    <source>
        <dbReference type="EMBL" id="GBG81767.1"/>
    </source>
</evidence>
<accession>A0A388LHL2</accession>
<protein>
    <submittedName>
        <fullName evidence="2">Uncharacterized protein</fullName>
    </submittedName>
</protein>
<feature type="region of interest" description="Disordered" evidence="1">
    <location>
        <begin position="257"/>
        <end position="280"/>
    </location>
</feature>
<sequence length="395" mass="44670">MLSESESESQRSLQWLRNYVEKAKKGREHAFDIRAACLKHVERSQKNGNNNKKGSVAGIQKSANQYEMLRKEEEFSEYTAFRYAEKKRAREHGLTDKDKTVPNTIDSFQDLRPKKWKTTKNKTKKEPHSDPKAQETESEEESARVVLEKEVAVVVAQIEKLIKLNAEYTPEFTSLQHIANGKAPHVVESAKSARLTLVGTRPLIAARYIEKEAEWQVATDVSFTIPRVEEGQNVAKILQEEVTETFPLDLYETLDTDSQSEVSSSQAEQGEQQDQQMEEGRHMPGAFSPVIAKMPVNTKLKSGMMWRPWRTVAAIPYNVLADPGIPAELLAASVAQLLSTGTLRGGSNLETRAFHIDLDRFYRSDCSDDEDKEWHEEEEEGSDRKPITSSDQGVS</sequence>
<feature type="region of interest" description="Disordered" evidence="1">
    <location>
        <begin position="366"/>
        <end position="395"/>
    </location>
</feature>
<evidence type="ECO:0000313" key="3">
    <source>
        <dbReference type="Proteomes" id="UP000265515"/>
    </source>
</evidence>
<feature type="compositionally biased region" description="Basic and acidic residues" evidence="1">
    <location>
        <begin position="89"/>
        <end position="100"/>
    </location>
</feature>
<dbReference type="Gramene" id="GBG81767">
    <property type="protein sequence ID" value="GBG81767"/>
    <property type="gene ID" value="CBR_g33945"/>
</dbReference>
<feature type="compositionally biased region" description="Low complexity" evidence="1">
    <location>
        <begin position="259"/>
        <end position="275"/>
    </location>
</feature>
<dbReference type="EMBL" id="BFEA01000386">
    <property type="protein sequence ID" value="GBG81767.1"/>
    <property type="molecule type" value="Genomic_DNA"/>
</dbReference>
<feature type="region of interest" description="Disordered" evidence="1">
    <location>
        <begin position="89"/>
        <end position="141"/>
    </location>
</feature>
<comment type="caution">
    <text evidence="2">The sequence shown here is derived from an EMBL/GenBank/DDBJ whole genome shotgun (WGS) entry which is preliminary data.</text>
</comment>
<organism evidence="2 3">
    <name type="scientific">Chara braunii</name>
    <name type="common">Braun's stonewort</name>
    <dbReference type="NCBI Taxonomy" id="69332"/>
    <lineage>
        <taxon>Eukaryota</taxon>
        <taxon>Viridiplantae</taxon>
        <taxon>Streptophyta</taxon>
        <taxon>Charophyceae</taxon>
        <taxon>Charales</taxon>
        <taxon>Characeae</taxon>
        <taxon>Chara</taxon>
    </lineage>
</organism>
<feature type="compositionally biased region" description="Basic and acidic residues" evidence="1">
    <location>
        <begin position="124"/>
        <end position="141"/>
    </location>
</feature>
<feature type="compositionally biased region" description="Basic residues" evidence="1">
    <location>
        <begin position="114"/>
        <end position="123"/>
    </location>
</feature>
<keyword evidence="3" id="KW-1185">Reference proteome</keyword>
<name>A0A388LHL2_CHABU</name>
<dbReference type="AlphaFoldDB" id="A0A388LHL2"/>